<dbReference type="EMBL" id="UOES01000427">
    <property type="protein sequence ID" value="VAW28618.1"/>
    <property type="molecule type" value="Genomic_DNA"/>
</dbReference>
<dbReference type="Gene3D" id="3.10.290.10">
    <property type="entry name" value="RNA-binding S4 domain"/>
    <property type="match status" value="1"/>
</dbReference>
<gene>
    <name evidence="1" type="ORF">MNBD_BACTEROID06-1214</name>
</gene>
<reference evidence="1" key="1">
    <citation type="submission" date="2018-06" db="EMBL/GenBank/DDBJ databases">
        <authorList>
            <person name="Zhirakovskaya E."/>
        </authorList>
    </citation>
    <scope>NUCLEOTIDE SEQUENCE</scope>
</reference>
<protein>
    <submittedName>
        <fullName evidence="1">SSU ribosomal protein S4p (S9e) @ SSU ribosomal protein S4p (S9e), zinc-independent</fullName>
    </submittedName>
</protein>
<dbReference type="SUPFAM" id="SSF55174">
    <property type="entry name" value="Alpha-L RNA-binding motif"/>
    <property type="match status" value="1"/>
</dbReference>
<dbReference type="InterPro" id="IPR036986">
    <property type="entry name" value="S4_RNA-bd_sf"/>
</dbReference>
<name>A0A3B0UDM1_9ZZZZ</name>
<proteinExistence type="predicted"/>
<evidence type="ECO:0000313" key="1">
    <source>
        <dbReference type="EMBL" id="VAW28618.1"/>
    </source>
</evidence>
<sequence length="39" mass="4609">FPWLDWAPSELKGKLISLPIREDIPENIQEQLIVELYSK</sequence>
<dbReference type="GO" id="GO:0003723">
    <property type="term" value="F:RNA binding"/>
    <property type="evidence" value="ECO:0007669"/>
    <property type="project" value="InterPro"/>
</dbReference>
<organism evidence="1">
    <name type="scientific">hydrothermal vent metagenome</name>
    <dbReference type="NCBI Taxonomy" id="652676"/>
    <lineage>
        <taxon>unclassified sequences</taxon>
        <taxon>metagenomes</taxon>
        <taxon>ecological metagenomes</taxon>
    </lineage>
</organism>
<keyword evidence="1" id="KW-0687">Ribonucleoprotein</keyword>
<dbReference type="Gene3D" id="1.10.1050.10">
    <property type="entry name" value="Ribosomal Protein S4 Delta 41, Chain A, domain 1"/>
    <property type="match status" value="1"/>
</dbReference>
<dbReference type="GO" id="GO:0005840">
    <property type="term" value="C:ribosome"/>
    <property type="evidence" value="ECO:0007669"/>
    <property type="project" value="UniProtKB-KW"/>
</dbReference>
<accession>A0A3B0UDM1</accession>
<feature type="non-terminal residue" evidence="1">
    <location>
        <position position="1"/>
    </location>
</feature>
<keyword evidence="1" id="KW-0689">Ribosomal protein</keyword>
<dbReference type="AlphaFoldDB" id="A0A3B0UDM1"/>